<reference evidence="7 8" key="1">
    <citation type="submission" date="2020-08" db="EMBL/GenBank/DDBJ databases">
        <title>Complete genome sequence of Raphidiopsis curvispora isolated from drinking water reservoir in South Korea.</title>
        <authorList>
            <person name="Jeong J."/>
        </authorList>
    </citation>
    <scope>NUCLEOTIDE SEQUENCE [LARGE SCALE GENOMIC DNA]</scope>
    <source>
        <strain evidence="7 8">GIHE-G1</strain>
    </source>
</reference>
<evidence type="ECO:0000313" key="7">
    <source>
        <dbReference type="EMBL" id="QNP28349.1"/>
    </source>
</evidence>
<keyword evidence="2 4" id="KW-0560">Oxidoreductase</keyword>
<evidence type="ECO:0000313" key="8">
    <source>
        <dbReference type="Proteomes" id="UP000516013"/>
    </source>
</evidence>
<dbReference type="InterPro" id="IPR006140">
    <property type="entry name" value="D-isomer_DH_NAD-bd"/>
</dbReference>
<dbReference type="AlphaFoldDB" id="A0A7H0EX33"/>
<sequence length="317" mass="35356">MKLILPVEIAKDLEPKLPEGNEFRVVRVDHEGNLDGDTTDAEVYFSWFYLKPTTLHRVLDAAPLLRWHHAPNAGVNHMLTSKYLERDLILTNGAGVHGVPIAEFVLTYILAHAKKFGEFYQLHSEQKWQRGLALEELTEKTLLIIGAGGIGQEIALRAKVFGMKVLGSSLYPRPLANFDQVVGANEWQELLPQADFIVIATPLTPETKGMINLDVLRLFPAHSYLINIARGAIVDEPALIHALENKWIVGAALDTVTIEPLPAESPLWKVPNLLITPHNSGNSPKTQERTFALFLDNLNRYIQGEPLRNVVDKTAGY</sequence>
<dbReference type="InterPro" id="IPR006139">
    <property type="entry name" value="D-isomer_2_OHA_DH_cat_dom"/>
</dbReference>
<dbReference type="Proteomes" id="UP000516013">
    <property type="component" value="Chromosome"/>
</dbReference>
<dbReference type="GO" id="GO:0051287">
    <property type="term" value="F:NAD binding"/>
    <property type="evidence" value="ECO:0007669"/>
    <property type="project" value="InterPro"/>
</dbReference>
<dbReference type="Pfam" id="PF00389">
    <property type="entry name" value="2-Hacid_dh"/>
    <property type="match status" value="1"/>
</dbReference>
<evidence type="ECO:0000256" key="4">
    <source>
        <dbReference type="RuleBase" id="RU003719"/>
    </source>
</evidence>
<dbReference type="PANTHER" id="PTHR43333">
    <property type="entry name" value="2-HACID_DH_C DOMAIN-CONTAINING PROTEIN"/>
    <property type="match status" value="1"/>
</dbReference>
<keyword evidence="3" id="KW-0520">NAD</keyword>
<evidence type="ECO:0000256" key="3">
    <source>
        <dbReference type="ARBA" id="ARBA00023027"/>
    </source>
</evidence>
<dbReference type="EMBL" id="CP060822">
    <property type="protein sequence ID" value="QNP28349.1"/>
    <property type="molecule type" value="Genomic_DNA"/>
</dbReference>
<feature type="domain" description="D-isomer specific 2-hydroxyacid dehydrogenase catalytic" evidence="5">
    <location>
        <begin position="57"/>
        <end position="311"/>
    </location>
</feature>
<organism evidence="7 8">
    <name type="scientific">Cylindrospermopsis curvispora GIHE-G1</name>
    <dbReference type="NCBI Taxonomy" id="2666332"/>
    <lineage>
        <taxon>Bacteria</taxon>
        <taxon>Bacillati</taxon>
        <taxon>Cyanobacteriota</taxon>
        <taxon>Cyanophyceae</taxon>
        <taxon>Nostocales</taxon>
        <taxon>Aphanizomenonaceae</taxon>
        <taxon>Cylindrospermopsis</taxon>
    </lineage>
</organism>
<evidence type="ECO:0000259" key="6">
    <source>
        <dbReference type="Pfam" id="PF02826"/>
    </source>
</evidence>
<evidence type="ECO:0000256" key="2">
    <source>
        <dbReference type="ARBA" id="ARBA00023002"/>
    </source>
</evidence>
<proteinExistence type="inferred from homology"/>
<evidence type="ECO:0000259" key="5">
    <source>
        <dbReference type="Pfam" id="PF00389"/>
    </source>
</evidence>
<keyword evidence="8" id="KW-1185">Reference proteome</keyword>
<gene>
    <name evidence="7" type="ORF">IAR63_10445</name>
</gene>
<dbReference type="Pfam" id="PF02826">
    <property type="entry name" value="2-Hacid_dh_C"/>
    <property type="match status" value="1"/>
</dbReference>
<dbReference type="InterPro" id="IPR036291">
    <property type="entry name" value="NAD(P)-bd_dom_sf"/>
</dbReference>
<feature type="domain" description="D-isomer specific 2-hydroxyacid dehydrogenase NAD-binding" evidence="6">
    <location>
        <begin position="107"/>
        <end position="279"/>
    </location>
</feature>
<dbReference type="PANTHER" id="PTHR43333:SF1">
    <property type="entry name" value="D-ISOMER SPECIFIC 2-HYDROXYACID DEHYDROGENASE NAD-BINDING DOMAIN-CONTAINING PROTEIN"/>
    <property type="match status" value="1"/>
</dbReference>
<dbReference type="Gene3D" id="3.40.50.720">
    <property type="entry name" value="NAD(P)-binding Rossmann-like Domain"/>
    <property type="match status" value="2"/>
</dbReference>
<dbReference type="GO" id="GO:0016616">
    <property type="term" value="F:oxidoreductase activity, acting on the CH-OH group of donors, NAD or NADP as acceptor"/>
    <property type="evidence" value="ECO:0007669"/>
    <property type="project" value="InterPro"/>
</dbReference>
<comment type="similarity">
    <text evidence="1 4">Belongs to the D-isomer specific 2-hydroxyacid dehydrogenase family.</text>
</comment>
<accession>A0A7H0EX33</accession>
<dbReference type="SUPFAM" id="SSF51735">
    <property type="entry name" value="NAD(P)-binding Rossmann-fold domains"/>
    <property type="match status" value="1"/>
</dbReference>
<evidence type="ECO:0000256" key="1">
    <source>
        <dbReference type="ARBA" id="ARBA00005854"/>
    </source>
</evidence>
<dbReference type="SUPFAM" id="SSF52283">
    <property type="entry name" value="Formate/glycerate dehydrogenase catalytic domain-like"/>
    <property type="match status" value="1"/>
</dbReference>
<protein>
    <submittedName>
        <fullName evidence="7">D-2-hydroxyacid dehydrogenase</fullName>
    </submittedName>
</protein>
<dbReference type="KEGG" id="ccur:IAR63_10445"/>
<dbReference type="CDD" id="cd05300">
    <property type="entry name" value="2-Hacid_dh_1"/>
    <property type="match status" value="1"/>
</dbReference>
<dbReference type="RefSeq" id="WP_187705231.1">
    <property type="nucleotide sequence ID" value="NZ_CP060822.1"/>
</dbReference>
<name>A0A7H0EX33_9CYAN</name>